<organism evidence="1">
    <name type="scientific">Callorhinchus milii</name>
    <name type="common">Ghost shark</name>
    <dbReference type="NCBI Taxonomy" id="7868"/>
    <lineage>
        <taxon>Eukaryota</taxon>
        <taxon>Metazoa</taxon>
        <taxon>Chordata</taxon>
        <taxon>Craniata</taxon>
        <taxon>Vertebrata</taxon>
        <taxon>Chondrichthyes</taxon>
        <taxon>Holocephali</taxon>
        <taxon>Chimaeriformes</taxon>
        <taxon>Callorhinchidae</taxon>
        <taxon>Callorhinchus</taxon>
    </lineage>
</organism>
<feature type="non-terminal residue" evidence="1">
    <location>
        <position position="152"/>
    </location>
</feature>
<proteinExistence type="evidence at transcript level"/>
<accession>V9LJH4</accession>
<feature type="non-terminal residue" evidence="1">
    <location>
        <position position="1"/>
    </location>
</feature>
<sequence>SVSLSLSLSLALSSPPVSPPWFRTHQQPIISNSDPYDQSHTVKLVELFWSFIKQEGNLSAKNLNIIKSSTFGKTIYVKLQDSIQLVAEFSLQLRSVITPFALEMVATLEKERETQREYLGLELESLFLHVHPYMMELNNEVNQLIQRLHSQI</sequence>
<keyword evidence="1" id="KW-0449">Lipoprotein</keyword>
<dbReference type="AlphaFoldDB" id="V9LJH4"/>
<evidence type="ECO:0000313" key="1">
    <source>
        <dbReference type="EMBL" id="AFP13417.1"/>
    </source>
</evidence>
<reference evidence="1" key="1">
    <citation type="journal article" date="2014" name="Nature">
        <title>Elephant shark genome provides unique insights into gnathostome evolution.</title>
        <authorList>
            <consortium name="International Elephant Shark Genome Sequencing Consortium"/>
            <person name="Venkatesh B."/>
            <person name="Lee A.P."/>
            <person name="Ravi V."/>
            <person name="Maurya A.K."/>
            <person name="Lian M.M."/>
            <person name="Swann J.B."/>
            <person name="Ohta Y."/>
            <person name="Flajnik M.F."/>
            <person name="Sutoh Y."/>
            <person name="Kasahara M."/>
            <person name="Hoon S."/>
            <person name="Gangu V."/>
            <person name="Roy S.W."/>
            <person name="Irimia M."/>
            <person name="Korzh V."/>
            <person name="Kondrychyn I."/>
            <person name="Lim Z.W."/>
            <person name="Tay B.H."/>
            <person name="Tohari S."/>
            <person name="Kong K.W."/>
            <person name="Ho S."/>
            <person name="Lorente-Galdos B."/>
            <person name="Quilez J."/>
            <person name="Marques-Bonet T."/>
            <person name="Raney B.J."/>
            <person name="Ingham P.W."/>
            <person name="Tay A."/>
            <person name="Hillier L.W."/>
            <person name="Minx P."/>
            <person name="Boehm T."/>
            <person name="Wilson R.K."/>
            <person name="Brenner S."/>
            <person name="Warren W.C."/>
        </authorList>
    </citation>
    <scope>NUCLEOTIDE SEQUENCE</scope>
    <source>
        <tissue evidence="1">Brain</tissue>
    </source>
</reference>
<dbReference type="EMBL" id="JW880900">
    <property type="protein sequence ID" value="AFP13417.1"/>
    <property type="molecule type" value="mRNA"/>
</dbReference>
<dbReference type="SUPFAM" id="SSF47162">
    <property type="entry name" value="Apolipoprotein"/>
    <property type="match status" value="1"/>
</dbReference>
<name>V9LJH4_CALMI</name>
<protein>
    <submittedName>
        <fullName evidence="1">Apolipoprotein A-IV</fullName>
    </submittedName>
</protein>
<dbReference type="Gene3D" id="1.20.120.20">
    <property type="entry name" value="Apolipoprotein"/>
    <property type="match status" value="1"/>
</dbReference>